<organism evidence="9 10">
    <name type="scientific">Mytilus edulis</name>
    <name type="common">Blue mussel</name>
    <dbReference type="NCBI Taxonomy" id="6550"/>
    <lineage>
        <taxon>Eukaryota</taxon>
        <taxon>Metazoa</taxon>
        <taxon>Spiralia</taxon>
        <taxon>Lophotrochozoa</taxon>
        <taxon>Mollusca</taxon>
        <taxon>Bivalvia</taxon>
        <taxon>Autobranchia</taxon>
        <taxon>Pteriomorphia</taxon>
        <taxon>Mytilida</taxon>
        <taxon>Mytiloidea</taxon>
        <taxon>Mytilidae</taxon>
        <taxon>Mytilinae</taxon>
        <taxon>Mytilus</taxon>
    </lineage>
</organism>
<dbReference type="OrthoDB" id="10258955at2759"/>
<dbReference type="EC" id="3.5.2.2" evidence="6"/>
<evidence type="ECO:0000256" key="6">
    <source>
        <dbReference type="ARBA" id="ARBA00039113"/>
    </source>
</evidence>
<feature type="modified residue" description="N6-carboxylysine" evidence="7">
    <location>
        <position position="209"/>
    </location>
</feature>
<gene>
    <name evidence="9" type="ORF">MEDL_51072</name>
</gene>
<evidence type="ECO:0000259" key="8">
    <source>
        <dbReference type="Pfam" id="PF01979"/>
    </source>
</evidence>
<dbReference type="GO" id="GO:0006208">
    <property type="term" value="P:pyrimidine nucleobase catabolic process"/>
    <property type="evidence" value="ECO:0007669"/>
    <property type="project" value="TreeGrafter"/>
</dbReference>
<dbReference type="Gene3D" id="3.20.20.140">
    <property type="entry name" value="Metal-dependent hydrolases"/>
    <property type="match status" value="1"/>
</dbReference>
<comment type="PTM">
    <text evidence="7">Carbamylation allows a single lysine to coordinate two divalent metal cations.</text>
</comment>
<dbReference type="AlphaFoldDB" id="A0A8S3U593"/>
<dbReference type="InterPro" id="IPR006680">
    <property type="entry name" value="Amidohydro-rel"/>
</dbReference>
<keyword evidence="3" id="KW-0479">Metal-binding</keyword>
<dbReference type="InterPro" id="IPR032466">
    <property type="entry name" value="Metal_Hydrolase"/>
</dbReference>
<dbReference type="SUPFAM" id="SSF51556">
    <property type="entry name" value="Metallo-dependent hydrolases"/>
    <property type="match status" value="1"/>
</dbReference>
<dbReference type="FunFam" id="3.20.20.140:FF:000076">
    <property type="entry name" value="Dihydropyrimidinase like 2"/>
    <property type="match status" value="1"/>
</dbReference>
<keyword evidence="4 9" id="KW-0378">Hydrolase</keyword>
<evidence type="ECO:0000256" key="1">
    <source>
        <dbReference type="ARBA" id="ARBA00001947"/>
    </source>
</evidence>
<dbReference type="SUPFAM" id="SSF51338">
    <property type="entry name" value="Composite domain of metallo-dependent hydrolases"/>
    <property type="match status" value="3"/>
</dbReference>
<dbReference type="PANTHER" id="PTHR11647">
    <property type="entry name" value="HYDRANTOINASE/DIHYDROPYRIMIDINASE FAMILY MEMBER"/>
    <property type="match status" value="1"/>
</dbReference>
<feature type="domain" description="Amidohydrolase-related" evidence="8">
    <location>
        <begin position="108"/>
        <end position="484"/>
    </location>
</feature>
<evidence type="ECO:0000256" key="7">
    <source>
        <dbReference type="PIRSR" id="PIRSR611778-50"/>
    </source>
</evidence>
<sequence length="628" mass="70397">MDFTHCFKVIVNRGKEFADIPNCLGSQDDMECSHTREAPEGSADTWHNCGCEHHTSAQSRLFIKGGRIVNDDQSFDADIYIEDGIIKQIGNNLVIPGGARTIEAKGKLVIPGGIDTHTHMQLPFMGTHAVDDFYSGTKAALAGGTTMIIDFVLDQKNVSLLEAYDKWRNWADSKVCCDYALYSCVTWWSPEVAKEMDILCKEKGINSFKMFLAYKDVFMLEDNELYEVFKRCRELGALGMVHAENGHLIAEKSSEMIQHGITGPEAHEMCRPEEVEAEATNRAITLANQANCPLYIVHVMSKSAAKVVTKARRQGKVVFGEPIAASLGTDGTHYWNKCWRHAAGHVMGPPLRPDPTTPGYLMDLLANNDLQKALGKDDFRKIPNGVNGVEDRMSVIWEKGVHTGKMDPCRFVAVTSTNAAKIFNIYPQKGRIAVGSDADIVVWNPNASRTISAKTHHQAVDFNIFEGMLCHGVAEYVMTNGHVVLDEGQMRDRLVLFNIFERMLCHGVAEYVMTNGHVVLDEDRLVLLDIFEKMLCHGVAEYVMTNGHVVLDEGQVRVTQGMGRFIPLPCNSETVFSRIRERKGQCSVGLERERVGNSETMFRRIREKRVSNSETMFSRIRERERKGR</sequence>
<evidence type="ECO:0000256" key="3">
    <source>
        <dbReference type="ARBA" id="ARBA00022723"/>
    </source>
</evidence>
<comment type="catalytic activity">
    <reaction evidence="5">
        <text>5,6-dihydrouracil + H2O = 3-(carbamoylamino)propanoate + H(+)</text>
        <dbReference type="Rhea" id="RHEA:16121"/>
        <dbReference type="ChEBI" id="CHEBI:11892"/>
        <dbReference type="ChEBI" id="CHEBI:15377"/>
        <dbReference type="ChEBI" id="CHEBI:15378"/>
        <dbReference type="ChEBI" id="CHEBI:15901"/>
        <dbReference type="EC" id="3.5.2.2"/>
    </reaction>
</comment>
<comment type="caution">
    <text evidence="9">The sequence shown here is derived from an EMBL/GenBank/DDBJ whole genome shotgun (WGS) entry which is preliminary data.</text>
</comment>
<dbReference type="Gene3D" id="2.30.40.10">
    <property type="entry name" value="Urease, subunit C, domain 1"/>
    <property type="match status" value="2"/>
</dbReference>
<comment type="similarity">
    <text evidence="2">Belongs to the metallo-dependent hydrolases superfamily. Hydantoinase/dihydropyrimidinase family.</text>
</comment>
<dbReference type="InterPro" id="IPR011059">
    <property type="entry name" value="Metal-dep_hydrolase_composite"/>
</dbReference>
<evidence type="ECO:0000256" key="2">
    <source>
        <dbReference type="ARBA" id="ARBA00008829"/>
    </source>
</evidence>
<dbReference type="CDD" id="cd01314">
    <property type="entry name" value="D-HYD"/>
    <property type="match status" value="1"/>
</dbReference>
<dbReference type="GO" id="GO:0005829">
    <property type="term" value="C:cytosol"/>
    <property type="evidence" value="ECO:0007669"/>
    <property type="project" value="TreeGrafter"/>
</dbReference>
<name>A0A8S3U593_MYTED</name>
<evidence type="ECO:0000256" key="5">
    <source>
        <dbReference type="ARBA" id="ARBA00036696"/>
    </source>
</evidence>
<dbReference type="GO" id="GO:0046872">
    <property type="term" value="F:metal ion binding"/>
    <property type="evidence" value="ECO:0007669"/>
    <property type="project" value="UniProtKB-KW"/>
</dbReference>
<dbReference type="InterPro" id="IPR050378">
    <property type="entry name" value="Metallo-dep_Hydrolases_sf"/>
</dbReference>
<dbReference type="NCBIfam" id="TIGR02033">
    <property type="entry name" value="D-hydantoinase"/>
    <property type="match status" value="1"/>
</dbReference>
<dbReference type="Proteomes" id="UP000683360">
    <property type="component" value="Unassembled WGS sequence"/>
</dbReference>
<protein>
    <recommendedName>
        <fullName evidence="6">dihydropyrimidinase</fullName>
        <ecNumber evidence="6">3.5.2.2</ecNumber>
    </recommendedName>
</protein>
<evidence type="ECO:0000313" key="9">
    <source>
        <dbReference type="EMBL" id="CAG2238677.1"/>
    </source>
</evidence>
<dbReference type="PANTHER" id="PTHR11647:SF1">
    <property type="entry name" value="COLLAPSIN RESPONSE MEDIATOR PROTEIN"/>
    <property type="match status" value="1"/>
</dbReference>
<comment type="cofactor">
    <cofactor evidence="1">
        <name>Zn(2+)</name>
        <dbReference type="ChEBI" id="CHEBI:29105"/>
    </cofactor>
</comment>
<evidence type="ECO:0000256" key="4">
    <source>
        <dbReference type="ARBA" id="ARBA00022801"/>
    </source>
</evidence>
<dbReference type="Pfam" id="PF01979">
    <property type="entry name" value="Amidohydro_1"/>
    <property type="match status" value="1"/>
</dbReference>
<dbReference type="GO" id="GO:0004157">
    <property type="term" value="F:dihydropyrimidinase activity"/>
    <property type="evidence" value="ECO:0007669"/>
    <property type="project" value="UniProtKB-EC"/>
</dbReference>
<accession>A0A8S3U593</accession>
<evidence type="ECO:0000313" key="10">
    <source>
        <dbReference type="Proteomes" id="UP000683360"/>
    </source>
</evidence>
<dbReference type="InterPro" id="IPR011778">
    <property type="entry name" value="Hydantoinase/dihydroPyrase"/>
</dbReference>
<proteinExistence type="inferred from homology"/>
<dbReference type="EMBL" id="CAJPWZ010002474">
    <property type="protein sequence ID" value="CAG2238677.1"/>
    <property type="molecule type" value="Genomic_DNA"/>
</dbReference>
<reference evidence="9" key="1">
    <citation type="submission" date="2021-03" db="EMBL/GenBank/DDBJ databases">
        <authorList>
            <person name="Bekaert M."/>
        </authorList>
    </citation>
    <scope>NUCLEOTIDE SEQUENCE</scope>
</reference>
<keyword evidence="10" id="KW-1185">Reference proteome</keyword>